<dbReference type="SUPFAM" id="SSF52540">
    <property type="entry name" value="P-loop containing nucleoside triphosphate hydrolases"/>
    <property type="match status" value="1"/>
</dbReference>
<evidence type="ECO:0000256" key="5">
    <source>
        <dbReference type="ARBA" id="ARBA00012121"/>
    </source>
</evidence>
<keyword evidence="9 13" id="KW-0067">ATP-binding</keyword>
<evidence type="ECO:0000256" key="11">
    <source>
        <dbReference type="ARBA" id="ARBA00031393"/>
    </source>
</evidence>
<feature type="binding site" evidence="13">
    <location>
        <begin position="49"/>
        <end position="56"/>
    </location>
    <ligand>
        <name>ATP</name>
        <dbReference type="ChEBI" id="CHEBI:30616"/>
    </ligand>
</feature>
<evidence type="ECO:0000256" key="8">
    <source>
        <dbReference type="ARBA" id="ARBA00022777"/>
    </source>
</evidence>
<dbReference type="InterPro" id="IPR027417">
    <property type="entry name" value="P-loop_NTPase"/>
</dbReference>
<dbReference type="Proteomes" id="UP000295110">
    <property type="component" value="Unassembled WGS sequence"/>
</dbReference>
<feature type="domain" description="APS kinase" evidence="15">
    <location>
        <begin position="42"/>
        <end position="191"/>
    </location>
</feature>
<evidence type="ECO:0000256" key="2">
    <source>
        <dbReference type="ARBA" id="ARBA00002632"/>
    </source>
</evidence>
<dbReference type="Pfam" id="PF01583">
    <property type="entry name" value="APS_kinase"/>
    <property type="match status" value="1"/>
</dbReference>
<keyword evidence="13" id="KW-0597">Phosphoprotein</keyword>
<dbReference type="HAMAP" id="MF_00065">
    <property type="entry name" value="Adenylyl_sulf_kinase"/>
    <property type="match status" value="1"/>
</dbReference>
<proteinExistence type="inferred from homology"/>
<gene>
    <name evidence="13" type="primary">cysC</name>
    <name evidence="16" type="ORF">EV671_102228</name>
</gene>
<dbReference type="UniPathway" id="UPA00140">
    <property type="reaction ID" value="UER00205"/>
</dbReference>
<dbReference type="Gene3D" id="3.40.50.300">
    <property type="entry name" value="P-loop containing nucleotide triphosphate hydrolases"/>
    <property type="match status" value="1"/>
</dbReference>
<keyword evidence="7 13" id="KW-0547">Nucleotide-binding</keyword>
<dbReference type="NCBIfam" id="NF003013">
    <property type="entry name" value="PRK03846.1"/>
    <property type="match status" value="1"/>
</dbReference>
<dbReference type="InterPro" id="IPR059117">
    <property type="entry name" value="APS_kinase_dom"/>
</dbReference>
<evidence type="ECO:0000313" key="17">
    <source>
        <dbReference type="Proteomes" id="UP000295110"/>
    </source>
</evidence>
<name>A0A4R3ULE7_ROSSA</name>
<comment type="function">
    <text evidence="2 13 14">Catalyzes the synthesis of activated sulfate.</text>
</comment>
<evidence type="ECO:0000256" key="10">
    <source>
        <dbReference type="ARBA" id="ARBA00029724"/>
    </source>
</evidence>
<dbReference type="GO" id="GO:0005524">
    <property type="term" value="F:ATP binding"/>
    <property type="evidence" value="ECO:0007669"/>
    <property type="project" value="UniProtKB-UniRule"/>
</dbReference>
<evidence type="ECO:0000256" key="12">
    <source>
        <dbReference type="ARBA" id="ARBA00031464"/>
    </source>
</evidence>
<keyword evidence="8 13" id="KW-0418">Kinase</keyword>
<dbReference type="AlphaFoldDB" id="A0A4R3ULE7"/>
<dbReference type="NCBIfam" id="TIGR00455">
    <property type="entry name" value="apsK"/>
    <property type="match status" value="1"/>
</dbReference>
<evidence type="ECO:0000256" key="4">
    <source>
        <dbReference type="ARBA" id="ARBA00007008"/>
    </source>
</evidence>
<evidence type="ECO:0000256" key="6">
    <source>
        <dbReference type="ARBA" id="ARBA00022679"/>
    </source>
</evidence>
<keyword evidence="17" id="KW-1185">Reference proteome</keyword>
<evidence type="ECO:0000256" key="14">
    <source>
        <dbReference type="RuleBase" id="RU004347"/>
    </source>
</evidence>
<protein>
    <recommendedName>
        <fullName evidence="5 13">Adenylyl-sulfate kinase</fullName>
        <ecNumber evidence="5 13">2.7.1.25</ecNumber>
    </recommendedName>
    <alternativeName>
        <fullName evidence="11 13">APS kinase</fullName>
    </alternativeName>
    <alternativeName>
        <fullName evidence="12 13">ATP adenosine-5'-phosphosulfate 3'-phosphotransferase</fullName>
    </alternativeName>
    <alternativeName>
        <fullName evidence="10 13">Adenosine-5'-phosphosulfate kinase</fullName>
    </alternativeName>
</protein>
<evidence type="ECO:0000259" key="15">
    <source>
        <dbReference type="Pfam" id="PF01583"/>
    </source>
</evidence>
<dbReference type="GO" id="GO:0070814">
    <property type="term" value="P:hydrogen sulfide biosynthetic process"/>
    <property type="evidence" value="ECO:0007669"/>
    <property type="project" value="UniProtKB-UniRule"/>
</dbReference>
<feature type="active site" description="Phosphoserine intermediate" evidence="13">
    <location>
        <position position="123"/>
    </location>
</feature>
<evidence type="ECO:0000313" key="16">
    <source>
        <dbReference type="EMBL" id="TCU92515.1"/>
    </source>
</evidence>
<dbReference type="PANTHER" id="PTHR11055">
    <property type="entry name" value="BIFUNCTIONAL 3'-PHOSPHOADENOSINE 5'-PHOSPHOSULFATE SYNTHASE"/>
    <property type="match status" value="1"/>
</dbReference>
<comment type="caution">
    <text evidence="16">The sequence shown here is derived from an EMBL/GenBank/DDBJ whole genome shotgun (WGS) entry which is preliminary data.</text>
</comment>
<evidence type="ECO:0000256" key="13">
    <source>
        <dbReference type="HAMAP-Rule" id="MF_00065"/>
    </source>
</evidence>
<dbReference type="GO" id="GO:0004020">
    <property type="term" value="F:adenylylsulfate kinase activity"/>
    <property type="evidence" value="ECO:0007669"/>
    <property type="project" value="UniProtKB-UniRule"/>
</dbReference>
<comment type="similarity">
    <text evidence="4 13 14">Belongs to the APS kinase family.</text>
</comment>
<sequence>MQPTREPLDAVRVPARATQINVFRHPSHVLLEHRERLLNQRPATVWLTGLSGAGKSTLAYEMERRLLGKGSLAFVLDGDNLRHHLNRDLGFTAQDRHENIRRTAEVASLMNDAGLIVFSALISPHRADRAMARAIIGDERFVEVHVSADLQVCEERDPKGLYGRARAGLITHFTGISAPYEAPEDPALRIDTSQLDLHQSADQLMSYLCERGLVQ</sequence>
<evidence type="ECO:0000256" key="3">
    <source>
        <dbReference type="ARBA" id="ARBA00004806"/>
    </source>
</evidence>
<dbReference type="PANTHER" id="PTHR11055:SF1">
    <property type="entry name" value="PAPS SYNTHETASE, ISOFORM D"/>
    <property type="match status" value="1"/>
</dbReference>
<dbReference type="GO" id="GO:0000103">
    <property type="term" value="P:sulfate assimilation"/>
    <property type="evidence" value="ECO:0007669"/>
    <property type="project" value="UniProtKB-UniRule"/>
</dbReference>
<evidence type="ECO:0000256" key="1">
    <source>
        <dbReference type="ARBA" id="ARBA00001823"/>
    </source>
</evidence>
<dbReference type="OrthoDB" id="9804504at2"/>
<reference evidence="16 17" key="1">
    <citation type="submission" date="2019-03" db="EMBL/GenBank/DDBJ databases">
        <title>Genomic Encyclopedia of Type Strains, Phase IV (KMG-IV): sequencing the most valuable type-strain genomes for metagenomic binning, comparative biology and taxonomic classification.</title>
        <authorList>
            <person name="Goeker M."/>
        </authorList>
    </citation>
    <scope>NUCLEOTIDE SEQUENCE [LARGE SCALE GENOMIC DNA]</scope>
    <source>
        <strain evidence="16 17">DSM 654</strain>
    </source>
</reference>
<dbReference type="InterPro" id="IPR002891">
    <property type="entry name" value="APS"/>
</dbReference>
<accession>A0A4R3ULE7</accession>
<dbReference type="EC" id="2.7.1.25" evidence="5 13"/>
<keyword evidence="6 13" id="KW-0808">Transferase</keyword>
<evidence type="ECO:0000256" key="9">
    <source>
        <dbReference type="ARBA" id="ARBA00022840"/>
    </source>
</evidence>
<dbReference type="EMBL" id="SMBU01000022">
    <property type="protein sequence ID" value="TCU92515.1"/>
    <property type="molecule type" value="Genomic_DNA"/>
</dbReference>
<evidence type="ECO:0000256" key="7">
    <source>
        <dbReference type="ARBA" id="ARBA00022741"/>
    </source>
</evidence>
<comment type="pathway">
    <text evidence="3 13 14">Sulfur metabolism; hydrogen sulfide biosynthesis; sulfite from sulfate: step 2/3.</text>
</comment>
<comment type="catalytic activity">
    <reaction evidence="1 13 14">
        <text>adenosine 5'-phosphosulfate + ATP = 3'-phosphoadenylyl sulfate + ADP + H(+)</text>
        <dbReference type="Rhea" id="RHEA:24152"/>
        <dbReference type="ChEBI" id="CHEBI:15378"/>
        <dbReference type="ChEBI" id="CHEBI:30616"/>
        <dbReference type="ChEBI" id="CHEBI:58243"/>
        <dbReference type="ChEBI" id="CHEBI:58339"/>
        <dbReference type="ChEBI" id="CHEBI:456216"/>
        <dbReference type="EC" id="2.7.1.25"/>
    </reaction>
</comment>
<organism evidence="16 17">
    <name type="scientific">Roseateles saccharophilus</name>
    <name type="common">Pseudomonas saccharophila</name>
    <dbReference type="NCBI Taxonomy" id="304"/>
    <lineage>
        <taxon>Bacteria</taxon>
        <taxon>Pseudomonadati</taxon>
        <taxon>Pseudomonadota</taxon>
        <taxon>Betaproteobacteria</taxon>
        <taxon>Burkholderiales</taxon>
        <taxon>Sphaerotilaceae</taxon>
        <taxon>Roseateles</taxon>
    </lineage>
</organism>
<dbReference type="CDD" id="cd02027">
    <property type="entry name" value="APSK"/>
    <property type="match status" value="1"/>
</dbReference>